<dbReference type="InterPro" id="IPR029063">
    <property type="entry name" value="SAM-dependent_MTases_sf"/>
</dbReference>
<dbReference type="GO" id="GO:0008757">
    <property type="term" value="F:S-adenosylmethionine-dependent methyltransferase activity"/>
    <property type="evidence" value="ECO:0007669"/>
    <property type="project" value="InterPro"/>
</dbReference>
<protein>
    <recommendedName>
        <fullName evidence="1">Methyltransferase type 11 domain-containing protein</fullName>
    </recommendedName>
</protein>
<reference evidence="2" key="1">
    <citation type="submission" date="2023-02" db="EMBL/GenBank/DDBJ databases">
        <title>Nocardiopsis ansamitocini NBRC 112285.</title>
        <authorList>
            <person name="Ichikawa N."/>
            <person name="Sato H."/>
            <person name="Tonouchi N."/>
        </authorList>
    </citation>
    <scope>NUCLEOTIDE SEQUENCE</scope>
    <source>
        <strain evidence="2">NBRC 112285</strain>
    </source>
</reference>
<gene>
    <name evidence="2" type="ORF">Nans01_12400</name>
</gene>
<name>A0A9W6P403_9ACTN</name>
<keyword evidence="3" id="KW-1185">Reference proteome</keyword>
<proteinExistence type="predicted"/>
<accession>A0A9W6P403</accession>
<dbReference type="Pfam" id="PF08241">
    <property type="entry name" value="Methyltransf_11"/>
    <property type="match status" value="1"/>
</dbReference>
<evidence type="ECO:0000259" key="1">
    <source>
        <dbReference type="Pfam" id="PF08241"/>
    </source>
</evidence>
<dbReference type="AlphaFoldDB" id="A0A9W6P403"/>
<evidence type="ECO:0000313" key="2">
    <source>
        <dbReference type="EMBL" id="GLU46889.1"/>
    </source>
</evidence>
<evidence type="ECO:0000313" key="3">
    <source>
        <dbReference type="Proteomes" id="UP001165092"/>
    </source>
</evidence>
<dbReference type="Proteomes" id="UP001165092">
    <property type="component" value="Unassembled WGS sequence"/>
</dbReference>
<dbReference type="InterPro" id="IPR013216">
    <property type="entry name" value="Methyltransf_11"/>
</dbReference>
<comment type="caution">
    <text evidence="2">The sequence shown here is derived from an EMBL/GenBank/DDBJ whole genome shotgun (WGS) entry which is preliminary data.</text>
</comment>
<feature type="domain" description="Methyltransferase type 11" evidence="1">
    <location>
        <begin position="15"/>
        <end position="108"/>
    </location>
</feature>
<dbReference type="PANTHER" id="PTHR43861">
    <property type="entry name" value="TRANS-ACONITATE 2-METHYLTRANSFERASE-RELATED"/>
    <property type="match status" value="1"/>
</dbReference>
<sequence>MRVRDERGATELRILEAGCGRQWTLGTVEVEGVTPHITGIDADGRSLRMRIDERADLHEAIVGDLRTVELPEAAYDVVFCSWVLEHVSGAEQVLDRLFAALRPGGTLLLRIPDRDSVYGFLTRIAPFGLHVAYKRHVRGRVNAGRPGFGPFPTVYDRVVSYRGVLDYCARNEVEVLQTLSCNHHLRYFGRMSPIVDAGLRTVAAASLGRLTARHNNLAFVLRKS</sequence>
<dbReference type="EMBL" id="BSQG01000001">
    <property type="protein sequence ID" value="GLU46889.1"/>
    <property type="molecule type" value="Genomic_DNA"/>
</dbReference>
<dbReference type="CDD" id="cd02440">
    <property type="entry name" value="AdoMet_MTases"/>
    <property type="match status" value="1"/>
</dbReference>
<dbReference type="Gene3D" id="3.40.50.150">
    <property type="entry name" value="Vaccinia Virus protein VP39"/>
    <property type="match status" value="1"/>
</dbReference>
<organism evidence="2 3">
    <name type="scientific">Nocardiopsis ansamitocini</name>
    <dbReference type="NCBI Taxonomy" id="1670832"/>
    <lineage>
        <taxon>Bacteria</taxon>
        <taxon>Bacillati</taxon>
        <taxon>Actinomycetota</taxon>
        <taxon>Actinomycetes</taxon>
        <taxon>Streptosporangiales</taxon>
        <taxon>Nocardiopsidaceae</taxon>
        <taxon>Nocardiopsis</taxon>
    </lineage>
</organism>
<dbReference type="SUPFAM" id="SSF53335">
    <property type="entry name" value="S-adenosyl-L-methionine-dependent methyltransferases"/>
    <property type="match status" value="1"/>
</dbReference>